<dbReference type="EMBL" id="QSSX01000053">
    <property type="protein sequence ID" value="RGM19003.1"/>
    <property type="molecule type" value="Genomic_DNA"/>
</dbReference>
<evidence type="ECO:0000256" key="1">
    <source>
        <dbReference type="ARBA" id="ARBA00008520"/>
    </source>
</evidence>
<sequence>MKKKLLSIFTAVVLTVSMAACGKGSGADNVDKDKSKSVGEEVTLSVMVTTRPTTDAKDFYLDWLPELVKEKYPNINIEVEQLPTDQYKQTVRLKFASGQGPDIFTWWPGLQAQDLVEAGYVRDMSDFSLLEKFNSDIASSYEFDGKTYAIPLGSSFLTTWYNKDMFEDAGITELPENWDEFLDCCEKLKSAGYTPIATGDKQSFVIQFGMYQIGASQIYADNPEFDDQLFTGETKFTDECWEETVSKFEELYENGYVIENSLGLSQEQSRQAYLDGKAAMTFDGSFGYDALNKDGAASFEKGMFALPSNEPGEELVYNLTPSNGLFVSADSEKQEAINQVLEYWFTEGTPLFEKWTTTTSDISCYEGVTDSRELIKEYLERYKDNASIYNLNNAWPEGVSDTMCTKFQEVITGNADAKDVCQAMQNKFEELNK</sequence>
<dbReference type="Pfam" id="PF01547">
    <property type="entry name" value="SBP_bac_1"/>
    <property type="match status" value="1"/>
</dbReference>
<dbReference type="AlphaFoldDB" id="A0A3E4UXI7"/>
<gene>
    <name evidence="5" type="ORF">DXC31_15105</name>
    <name evidence="4" type="ORF">LIQ08_08155</name>
</gene>
<comment type="similarity">
    <text evidence="1">Belongs to the bacterial solute-binding protein 1 family.</text>
</comment>
<evidence type="ECO:0000313" key="6">
    <source>
        <dbReference type="Proteomes" id="UP000260808"/>
    </source>
</evidence>
<dbReference type="PANTHER" id="PTHR43649:SF29">
    <property type="entry name" value="OSMOPROTECTIVE COMPOUNDS-BINDING PROTEIN GGTB"/>
    <property type="match status" value="1"/>
</dbReference>
<comment type="caution">
    <text evidence="5">The sequence shown here is derived from an EMBL/GenBank/DDBJ whole genome shotgun (WGS) entry which is preliminary data.</text>
</comment>
<reference evidence="4" key="2">
    <citation type="submission" date="2021-10" db="EMBL/GenBank/DDBJ databases">
        <title>Collection of gut derived symbiotic bacterial strains cultured from healthy donors.</title>
        <authorList>
            <person name="Lin H."/>
            <person name="Littmann E."/>
            <person name="Claire K."/>
            <person name="Pamer E."/>
        </authorList>
    </citation>
    <scope>NUCLEOTIDE SEQUENCE</scope>
    <source>
        <strain evidence="4">MSK.23.18</strain>
    </source>
</reference>
<accession>A0A3E4UXI7</accession>
<evidence type="ECO:0000256" key="2">
    <source>
        <dbReference type="ARBA" id="ARBA00022448"/>
    </source>
</evidence>
<evidence type="ECO:0000256" key="3">
    <source>
        <dbReference type="SAM" id="SignalP"/>
    </source>
</evidence>
<dbReference type="SUPFAM" id="SSF53850">
    <property type="entry name" value="Periplasmic binding protein-like II"/>
    <property type="match status" value="1"/>
</dbReference>
<dbReference type="PROSITE" id="PS51257">
    <property type="entry name" value="PROKAR_LIPOPROTEIN"/>
    <property type="match status" value="1"/>
</dbReference>
<feature type="chain" id="PRO_5039561014" evidence="3">
    <location>
        <begin position="20"/>
        <end position="433"/>
    </location>
</feature>
<keyword evidence="2" id="KW-0813">Transport</keyword>
<dbReference type="RefSeq" id="WP_118315607.1">
    <property type="nucleotide sequence ID" value="NZ_BAABXJ010000001.1"/>
</dbReference>
<reference evidence="5 6" key="1">
    <citation type="submission" date="2018-08" db="EMBL/GenBank/DDBJ databases">
        <title>A genome reference for cultivated species of the human gut microbiota.</title>
        <authorList>
            <person name="Zou Y."/>
            <person name="Xue W."/>
            <person name="Luo G."/>
        </authorList>
    </citation>
    <scope>NUCLEOTIDE SEQUENCE [LARGE SCALE GENOMIC DNA]</scope>
    <source>
        <strain evidence="5 6">TF01-20-2</strain>
    </source>
</reference>
<evidence type="ECO:0000313" key="5">
    <source>
        <dbReference type="EMBL" id="RGM19003.1"/>
    </source>
</evidence>
<feature type="signal peptide" evidence="3">
    <location>
        <begin position="1"/>
        <end position="19"/>
    </location>
</feature>
<dbReference type="PANTHER" id="PTHR43649">
    <property type="entry name" value="ARABINOSE-BINDING PROTEIN-RELATED"/>
    <property type="match status" value="1"/>
</dbReference>
<protein>
    <submittedName>
        <fullName evidence="5">Extracellular solute-binding protein</fullName>
    </submittedName>
</protein>
<proteinExistence type="inferred from homology"/>
<dbReference type="EMBL" id="JAJBOM010000009">
    <property type="protein sequence ID" value="MCB5619135.1"/>
    <property type="molecule type" value="Genomic_DNA"/>
</dbReference>
<dbReference type="InterPro" id="IPR050490">
    <property type="entry name" value="Bact_solute-bd_prot1"/>
</dbReference>
<dbReference type="Gene3D" id="3.40.190.10">
    <property type="entry name" value="Periplasmic binding protein-like II"/>
    <property type="match status" value="2"/>
</dbReference>
<dbReference type="InterPro" id="IPR006059">
    <property type="entry name" value="SBP"/>
</dbReference>
<name>A0A3E4UXI7_MEDGN</name>
<dbReference type="Proteomes" id="UP001297370">
    <property type="component" value="Unassembled WGS sequence"/>
</dbReference>
<organism evidence="5 6">
    <name type="scientific">Mediterraneibacter gnavus</name>
    <name type="common">Ruminococcus gnavus</name>
    <dbReference type="NCBI Taxonomy" id="33038"/>
    <lineage>
        <taxon>Bacteria</taxon>
        <taxon>Bacillati</taxon>
        <taxon>Bacillota</taxon>
        <taxon>Clostridia</taxon>
        <taxon>Lachnospirales</taxon>
        <taxon>Lachnospiraceae</taxon>
        <taxon>Mediterraneibacter</taxon>
    </lineage>
</organism>
<dbReference type="Proteomes" id="UP000260808">
    <property type="component" value="Unassembled WGS sequence"/>
</dbReference>
<keyword evidence="3" id="KW-0732">Signal</keyword>
<evidence type="ECO:0000313" key="4">
    <source>
        <dbReference type="EMBL" id="MCB5619135.1"/>
    </source>
</evidence>